<dbReference type="InterPro" id="IPR038490">
    <property type="entry name" value="Gingipain_propep_sf"/>
</dbReference>
<dbReference type="NCBIfam" id="TIGR04183">
    <property type="entry name" value="Por_Secre_tail"/>
    <property type="match status" value="1"/>
</dbReference>
<dbReference type="GO" id="GO:0004197">
    <property type="term" value="F:cysteine-type endopeptidase activity"/>
    <property type="evidence" value="ECO:0007669"/>
    <property type="project" value="InterPro"/>
</dbReference>
<dbReference type="Pfam" id="PF08126">
    <property type="entry name" value="Propeptide_C25"/>
    <property type="match status" value="1"/>
</dbReference>
<accession>A0A7V3V0C7</accession>
<comment type="caution">
    <text evidence="6">The sequence shown here is derived from an EMBL/GenBank/DDBJ whole genome shotgun (WGS) entry which is preliminary data.</text>
</comment>
<dbReference type="GO" id="GO:0006508">
    <property type="term" value="P:proteolysis"/>
    <property type="evidence" value="ECO:0007669"/>
    <property type="project" value="InterPro"/>
</dbReference>
<dbReference type="EMBL" id="DTMZ01000141">
    <property type="protein sequence ID" value="HGD13576.1"/>
    <property type="molecule type" value="Genomic_DNA"/>
</dbReference>
<dbReference type="InterPro" id="IPR012600">
    <property type="entry name" value="Propeptide_C25"/>
</dbReference>
<name>A0A7V3V0C7_UNCW3</name>
<evidence type="ECO:0000256" key="2">
    <source>
        <dbReference type="SAM" id="SignalP"/>
    </source>
</evidence>
<dbReference type="AlphaFoldDB" id="A0A7V3V0C7"/>
<feature type="signal peptide" evidence="2">
    <location>
        <begin position="1"/>
        <end position="16"/>
    </location>
</feature>
<dbReference type="Pfam" id="PF01364">
    <property type="entry name" value="Peptidase_C25"/>
    <property type="match status" value="1"/>
</dbReference>
<protein>
    <submittedName>
        <fullName evidence="6">T9SS type A sorting domain-containing protein</fullName>
    </submittedName>
</protein>
<dbReference type="Gene3D" id="2.60.40.3800">
    <property type="match status" value="1"/>
</dbReference>
<feature type="chain" id="PRO_5030550656" evidence="2">
    <location>
        <begin position="17"/>
        <end position="1167"/>
    </location>
</feature>
<feature type="domain" description="Gingipain" evidence="3">
    <location>
        <begin position="219"/>
        <end position="574"/>
    </location>
</feature>
<dbReference type="Pfam" id="PF18962">
    <property type="entry name" value="Por_Secre_tail"/>
    <property type="match status" value="1"/>
</dbReference>
<dbReference type="InterPro" id="IPR026444">
    <property type="entry name" value="Secre_tail"/>
</dbReference>
<evidence type="ECO:0000259" key="3">
    <source>
        <dbReference type="Pfam" id="PF01364"/>
    </source>
</evidence>
<evidence type="ECO:0000313" key="6">
    <source>
        <dbReference type="EMBL" id="HGD13576.1"/>
    </source>
</evidence>
<evidence type="ECO:0000256" key="1">
    <source>
        <dbReference type="ARBA" id="ARBA00022729"/>
    </source>
</evidence>
<dbReference type="InterPro" id="IPR013783">
    <property type="entry name" value="Ig-like_fold"/>
</dbReference>
<reference evidence="6" key="1">
    <citation type="journal article" date="2020" name="mSystems">
        <title>Genome- and Community-Level Interaction Insights into Carbon Utilization and Element Cycling Functions of Hydrothermarchaeota in Hydrothermal Sediment.</title>
        <authorList>
            <person name="Zhou Z."/>
            <person name="Liu Y."/>
            <person name="Xu W."/>
            <person name="Pan J."/>
            <person name="Luo Z.H."/>
            <person name="Li M."/>
        </authorList>
    </citation>
    <scope>NUCLEOTIDE SEQUENCE [LARGE SCALE GENOMIC DNA]</scope>
    <source>
        <strain evidence="6">SpSt-914</strain>
    </source>
</reference>
<dbReference type="Gene3D" id="2.60.40.10">
    <property type="entry name" value="Immunoglobulins"/>
    <property type="match status" value="1"/>
</dbReference>
<keyword evidence="1 2" id="KW-0732">Signal</keyword>
<evidence type="ECO:0000259" key="4">
    <source>
        <dbReference type="Pfam" id="PF08126"/>
    </source>
</evidence>
<dbReference type="InterPro" id="IPR029031">
    <property type="entry name" value="Gingipain_N_sf"/>
</dbReference>
<feature type="domain" description="Gingipain propeptide" evidence="4">
    <location>
        <begin position="38"/>
        <end position="174"/>
    </location>
</feature>
<proteinExistence type="predicted"/>
<organism evidence="6">
    <name type="scientific">candidate division WOR-3 bacterium</name>
    <dbReference type="NCBI Taxonomy" id="2052148"/>
    <lineage>
        <taxon>Bacteria</taxon>
        <taxon>Bacteria division WOR-3</taxon>
    </lineage>
</organism>
<sequence length="1167" mass="128100">MMKRLIVLLLPLFTFAGTVTKTLDFNTQALIFTTANGYDVVQMLNAGSVNEPGKPSLPVVPVNLVIPANATVSKIEVVPLRSEELAGTYRIHPAQEPVVLSAKSAPGFVPPDPAVYGSDQPFPGEILNWNNYTATKSGWRICSFGIYPLSYQPASGKLTIYRQVQVRVYYDEGTVTPPRLSEKQWQAFAQDIKSLVANPEMVEQFSPPRRLTDNMDCDYAIITSSTLASSFQSLADWRTKKGFYTRIFKTDSINGAYPGRDLQEKIRNFIIDYWNNHGLIYVLLAGDNSIVPARRARCVVSNETGDIPSDLYYADLQWSWDGNRNNVFGEMDGDTVDLFYDLYIGRASVDNATQVNTFINKTLFYEKTPTADYLQSMLLPYVMLWSSSGYSGRVVSETIANKTPAGWRDAYIANPTTTTPMRDSINRGYHFCHVAAHGDDYGFYTESGLTIYSTTTASGQNNSTRPVILNSIACISGNFEAEDCLAEALMNNANGGAVATMMNSRYGWGTPPTMGPSEKLDCIFYDYYFSGDTVEIGRNHCSSKNVYGYIAQNQAVWRWCYYELNLFGDPALPLWYGAPGTMSAQNADTIRTGAQAFSVTVTSGGSPVPNARVCCYKPGEFHEVGYTNGSGVAQITINPLTTGTMYLTITRKQYLPVEKTVTVIPGTPQPYITIIRTFVDDGGNNQLDPGETANLFVTIKNIGSAQATNVNGKLRTSSGYITMSDSTASYGNLNANDTARGDFYRLTASSSTPPGTQISFTLNITSNEGTWNPTFNLTVGTPQQPGQVWANHDTGYCKLSVTALGSIGFTEPPSLDLGTGFCYPKSSASQLYYASFLLGNSTGYVVDRFYGQPASSINTDFRLVDSLRIIQPPRSGDEQFRAVLSDAGHSTPKNIRITQNSYMSANSGYDDFVVLVYDIENQGSSAVNDLYAGVFADFDVGSDPTQNTVTSNEAKRFSYMRSASSANPCVGVKILAPESFANLCAIDHARYVYPDSAMTDGMKFRILNGTIVQRNSNRNYDWSIGVSVGPFSLNPSQSYRVAFAFVGGTSAANFEANADSAQSWYDNYLGIVSEEGTPQAREFAGIRVIPNPFSSGVLFSYYLQQAGRVKMDLFDITGRQVAGLLDRELEPGRIDLRYDASHLPAGVYLLRVKTPARTETQKLVIKR</sequence>
<dbReference type="InterPro" id="IPR029030">
    <property type="entry name" value="Caspase-like_dom_sf"/>
</dbReference>
<evidence type="ECO:0000259" key="5">
    <source>
        <dbReference type="Pfam" id="PF18962"/>
    </source>
</evidence>
<dbReference type="Gene3D" id="3.40.50.10390">
    <property type="entry name" value="Gingipain r, domain 1"/>
    <property type="match status" value="1"/>
</dbReference>
<dbReference type="SUPFAM" id="SSF52129">
    <property type="entry name" value="Caspase-like"/>
    <property type="match status" value="1"/>
</dbReference>
<dbReference type="Gene3D" id="3.40.50.1460">
    <property type="match status" value="1"/>
</dbReference>
<feature type="domain" description="Secretion system C-terminal sorting" evidence="5">
    <location>
        <begin position="1089"/>
        <end position="1165"/>
    </location>
</feature>
<dbReference type="InterPro" id="IPR001769">
    <property type="entry name" value="Gingipain"/>
</dbReference>
<gene>
    <name evidence="6" type="ORF">ENX16_05825</name>
</gene>